<sequence>MKQVQLAGDFEKPTVGDFVKMANLAASNKSVDLFELHTLLGIGGRSFRNWIAKSDVNPEAKSSVPFWAFNIVHAMANGKPYVKPLSVDWKSRIDSQLIMTAEQYQCPIADVLTDFVGKKSITGLTRQELAKRVGADSNWLSIQIREAKITFGTYANILLLCGVPEYMIFPTNESSDLSFIEPKRETDVIADTYMYNESLTIRTSDKIERYPQKTGDGNEIVVVYVDEVEFKGAGSKWSKQGFRWAIVEPHLTEEEIKNWLLNNGLSTVPFLRG</sequence>
<dbReference type="GeneID" id="91961754"/>
<dbReference type="EMBL" id="AFWI01000154">
    <property type="protein sequence ID" value="EGU54464.1"/>
    <property type="molecule type" value="Genomic_DNA"/>
</dbReference>
<accession>F9T6Q9</accession>
<dbReference type="RefSeq" id="WP_004745273.1">
    <property type="nucleotide sequence ID" value="NZ_AFWI01000154.1"/>
</dbReference>
<evidence type="ECO:0000313" key="3">
    <source>
        <dbReference type="Proteomes" id="UP000003836"/>
    </source>
</evidence>
<reference evidence="2" key="1">
    <citation type="submission" date="2011-08" db="EMBL/GenBank/DDBJ databases">
        <authorList>
            <person name="Hoffman M."/>
            <person name="Strain E.A."/>
            <person name="Brown E."/>
            <person name="Allard M.W."/>
        </authorList>
    </citation>
    <scope>NUCLEOTIDE SEQUENCE</scope>
    <source>
        <strain evidence="2">ATCC 19109</strain>
    </source>
</reference>
<dbReference type="KEGG" id="vtu:IX91_26110"/>
<dbReference type="PATRIC" id="fig|1051646.9.peg.5093"/>
<geneLocation type="plasmid" evidence="1 4">
    <name>p48</name>
</geneLocation>
<evidence type="ECO:0000313" key="4">
    <source>
        <dbReference type="Proteomes" id="UP000030071"/>
    </source>
</evidence>
<organism evidence="1 4">
    <name type="scientific">Vibrio tubiashii ATCC 19109</name>
    <dbReference type="NCBI Taxonomy" id="1051646"/>
    <lineage>
        <taxon>Bacteria</taxon>
        <taxon>Pseudomonadati</taxon>
        <taxon>Pseudomonadota</taxon>
        <taxon>Gammaproteobacteria</taxon>
        <taxon>Vibrionales</taxon>
        <taxon>Vibrionaceae</taxon>
        <taxon>Vibrio</taxon>
        <taxon>Vibrio oreintalis group</taxon>
    </lineage>
</organism>
<gene>
    <name evidence="1" type="ORF">IX91_26110</name>
    <name evidence="2" type="ORF">VITU9109_02782</name>
</gene>
<dbReference type="EMBL" id="CP009359">
    <property type="protein sequence ID" value="AIW17535.1"/>
    <property type="molecule type" value="Genomic_DNA"/>
</dbReference>
<proteinExistence type="predicted"/>
<dbReference type="Proteomes" id="UP000030071">
    <property type="component" value="Plasmid p48"/>
</dbReference>
<reference evidence="2 3" key="2">
    <citation type="journal article" date="2012" name="Int. J. Syst. Evol. Microbiol.">
        <title>Vibrio caribbeanicus sp. nov., isolated from the marine sponge Scleritoderma cyanea.</title>
        <authorList>
            <person name="Hoffmann M."/>
            <person name="Monday S.R."/>
            <person name="Allard M.W."/>
            <person name="Strain E.A."/>
            <person name="Whittaker P."/>
            <person name="Naum M."/>
            <person name="McCarthy P.J."/>
            <person name="Lopez J.V."/>
            <person name="Fischer M."/>
            <person name="Brown E.W."/>
        </authorList>
    </citation>
    <scope>NUCLEOTIDE SEQUENCE [LARGE SCALE GENOMIC DNA]</scope>
    <source>
        <strain evidence="2 3">ATCC 19109</strain>
    </source>
</reference>
<name>F9T6Q9_9VIBR</name>
<reference evidence="1 4" key="3">
    <citation type="submission" date="2014-08" db="EMBL/GenBank/DDBJ databases">
        <title>First Complete Genome Sequence of the Shellfish Pathogen Vibrio tubiashii.</title>
        <authorList>
            <person name="Richards G.P."/>
            <person name="Needleman D.S."/>
            <person name="Watson M.A."/>
            <person name="Bono J.L."/>
        </authorList>
    </citation>
    <scope>NUCLEOTIDE SEQUENCE [LARGE SCALE GENOMIC DNA]</scope>
    <source>
        <strain evidence="1 4">ATCC 19109</strain>
        <plasmid evidence="1">p48</plasmid>
        <plasmid evidence="4">Plasmid p48</plasmid>
    </source>
</reference>
<keyword evidence="1" id="KW-0614">Plasmid</keyword>
<dbReference type="AlphaFoldDB" id="F9T6Q9"/>
<evidence type="ECO:0000313" key="2">
    <source>
        <dbReference type="EMBL" id="EGU54464.1"/>
    </source>
</evidence>
<dbReference type="Proteomes" id="UP000003836">
    <property type="component" value="Unassembled WGS sequence"/>
</dbReference>
<keyword evidence="3" id="KW-1185">Reference proteome</keyword>
<evidence type="ECO:0000313" key="1">
    <source>
        <dbReference type="EMBL" id="AIW17535.1"/>
    </source>
</evidence>
<protein>
    <submittedName>
        <fullName evidence="1">Uncharacterized protein</fullName>
    </submittedName>
</protein>
<dbReference type="HOGENOM" id="CLU_1019230_0_0_6"/>